<accession>A0A0H2SN65</accession>
<name>A0A0H2SN65_9AGAM</name>
<dbReference type="InParanoid" id="A0A0H2SN65"/>
<gene>
    <name evidence="1" type="ORF">SCHPADRAFT_936183</name>
</gene>
<keyword evidence="2" id="KW-1185">Reference proteome</keyword>
<organism evidence="1 2">
    <name type="scientific">Schizopora paradoxa</name>
    <dbReference type="NCBI Taxonomy" id="27342"/>
    <lineage>
        <taxon>Eukaryota</taxon>
        <taxon>Fungi</taxon>
        <taxon>Dikarya</taxon>
        <taxon>Basidiomycota</taxon>
        <taxon>Agaricomycotina</taxon>
        <taxon>Agaricomycetes</taxon>
        <taxon>Hymenochaetales</taxon>
        <taxon>Schizoporaceae</taxon>
        <taxon>Schizopora</taxon>
    </lineage>
</organism>
<dbReference type="Proteomes" id="UP000053477">
    <property type="component" value="Unassembled WGS sequence"/>
</dbReference>
<dbReference type="EMBL" id="KQ085894">
    <property type="protein sequence ID" value="KLO18511.1"/>
    <property type="molecule type" value="Genomic_DNA"/>
</dbReference>
<protein>
    <submittedName>
        <fullName evidence="1">Uncharacterized protein</fullName>
    </submittedName>
</protein>
<sequence>MQVNESSKKGEQELRTAEATVAYILDLLDKHGFGLDVELAKRIYGLRADAVDSSPFSSLTEVPLDMGVWRNGYGVRRRLAIPGVESAVIVRIVGIVLEDSTMHDGKIVVWVCARDGWLAARRIVEHHSENTSDPLTRFDGVSVVVEEDNVQFQGEHDNAFAAAQGQALIRNTVLVIDCFVERTEEIVWPASRSEKRKKDPVLVRKAALYAKAVTVVAVPKAARQH</sequence>
<evidence type="ECO:0000313" key="1">
    <source>
        <dbReference type="EMBL" id="KLO18511.1"/>
    </source>
</evidence>
<evidence type="ECO:0000313" key="2">
    <source>
        <dbReference type="Proteomes" id="UP000053477"/>
    </source>
</evidence>
<proteinExistence type="predicted"/>
<reference evidence="1 2" key="1">
    <citation type="submission" date="2015-04" db="EMBL/GenBank/DDBJ databases">
        <title>Complete genome sequence of Schizopora paradoxa KUC8140, a cosmopolitan wood degrader in East Asia.</title>
        <authorList>
            <consortium name="DOE Joint Genome Institute"/>
            <person name="Min B."/>
            <person name="Park H."/>
            <person name="Jang Y."/>
            <person name="Kim J.-J."/>
            <person name="Kim K.H."/>
            <person name="Pangilinan J."/>
            <person name="Lipzen A."/>
            <person name="Riley R."/>
            <person name="Grigoriev I.V."/>
            <person name="Spatafora J.W."/>
            <person name="Choi I.-G."/>
        </authorList>
    </citation>
    <scope>NUCLEOTIDE SEQUENCE [LARGE SCALE GENOMIC DNA]</scope>
    <source>
        <strain evidence="1 2">KUC8140</strain>
    </source>
</reference>
<dbReference type="AlphaFoldDB" id="A0A0H2SN65"/>